<dbReference type="AlphaFoldDB" id="A0AAD9RND0"/>
<dbReference type="Gene3D" id="1.25.40.10">
    <property type="entry name" value="Tetratricopeptide repeat domain"/>
    <property type="match status" value="1"/>
</dbReference>
<dbReference type="PROSITE" id="PS50005">
    <property type="entry name" value="TPR"/>
    <property type="match status" value="1"/>
</dbReference>
<comment type="caution">
    <text evidence="4">The sequence shown here is derived from an EMBL/GenBank/DDBJ whole genome shotgun (WGS) entry which is preliminary data.</text>
</comment>
<evidence type="ECO:0000313" key="4">
    <source>
        <dbReference type="EMBL" id="KAK2582763.1"/>
    </source>
</evidence>
<proteinExistence type="predicted"/>
<dbReference type="Proteomes" id="UP001258017">
    <property type="component" value="Unassembled WGS sequence"/>
</dbReference>
<dbReference type="InterPro" id="IPR019734">
    <property type="entry name" value="TPR_rpt"/>
</dbReference>
<dbReference type="GO" id="GO:0005524">
    <property type="term" value="F:ATP binding"/>
    <property type="evidence" value="ECO:0007669"/>
    <property type="project" value="UniProtKB-KW"/>
</dbReference>
<dbReference type="GO" id="GO:0005737">
    <property type="term" value="C:cytoplasm"/>
    <property type="evidence" value="ECO:0007669"/>
    <property type="project" value="TreeGrafter"/>
</dbReference>
<evidence type="ECO:0000256" key="3">
    <source>
        <dbReference type="PROSITE-ProRule" id="PRU00339"/>
    </source>
</evidence>
<protein>
    <submittedName>
        <fullName evidence="4">Uncharacterized protein</fullName>
    </submittedName>
</protein>
<name>A0AAD9RND0_9HYME</name>
<keyword evidence="3" id="KW-0802">TPR repeat</keyword>
<organism evidence="4 5">
    <name type="scientific">Odynerus spinipes</name>
    <dbReference type="NCBI Taxonomy" id="1348599"/>
    <lineage>
        <taxon>Eukaryota</taxon>
        <taxon>Metazoa</taxon>
        <taxon>Ecdysozoa</taxon>
        <taxon>Arthropoda</taxon>
        <taxon>Hexapoda</taxon>
        <taxon>Insecta</taxon>
        <taxon>Pterygota</taxon>
        <taxon>Neoptera</taxon>
        <taxon>Endopterygota</taxon>
        <taxon>Hymenoptera</taxon>
        <taxon>Apocrita</taxon>
        <taxon>Aculeata</taxon>
        <taxon>Vespoidea</taxon>
        <taxon>Vespidae</taxon>
        <taxon>Eumeninae</taxon>
        <taxon>Odynerus</taxon>
    </lineage>
</organism>
<gene>
    <name evidence="4" type="ORF">KPH14_005029</name>
</gene>
<keyword evidence="5" id="KW-1185">Reference proteome</keyword>
<reference evidence="4" key="1">
    <citation type="submission" date="2021-08" db="EMBL/GenBank/DDBJ databases">
        <authorList>
            <person name="Misof B."/>
            <person name="Oliver O."/>
            <person name="Podsiadlowski L."/>
            <person name="Donath A."/>
            <person name="Peters R."/>
            <person name="Mayer C."/>
            <person name="Rust J."/>
            <person name="Gunkel S."/>
            <person name="Lesny P."/>
            <person name="Martin S."/>
            <person name="Oeyen J.P."/>
            <person name="Petersen M."/>
            <person name="Panagiotis P."/>
            <person name="Wilbrandt J."/>
            <person name="Tanja T."/>
        </authorList>
    </citation>
    <scope>NUCLEOTIDE SEQUENCE</scope>
    <source>
        <strain evidence="4">GBR_01_08_01A</strain>
        <tissue evidence="4">Thorax + abdomen</tissue>
    </source>
</reference>
<dbReference type="PANTHER" id="PTHR16305:SF28">
    <property type="entry name" value="GUANYLATE CYCLASE DOMAIN-CONTAINING PROTEIN"/>
    <property type="match status" value="1"/>
</dbReference>
<evidence type="ECO:0000313" key="5">
    <source>
        <dbReference type="Proteomes" id="UP001258017"/>
    </source>
</evidence>
<sequence length="734" mass="85618">MLEFKILSFHKMLYDMLNLEEKNEYRHGVCMIYEREAQKCAECGSDSFLKIFSRSPSQMLTASPSTKEFLIRQPRRSILKTKHRTSKRMSRAHTPRISIMPSADDQKEEEEEDFSSDVISVSSKLGFLYDKSRSKFLKRSSIAPEGVTDPSRYILLRKFTCIDHRNCHCHDKINCIFWQINQHMEQIGSDENILEFLFAYSAGLIDIAEPSFALKILDIAKERNDVFYKKCQQEMKCDEDPVTNKGLIFVLMGDSYTALGNYTEAKRMYLKAVSLRTNLSKSKITICYKTIIDKLRLRLHGKYPHYFINQYHGPTAHDKLELASYLRRFSSMLMTEAERKHAKLIILQSLRLGFESAGNFLEQGEIYLAAVNIFRRTGNLNFIRRLERPMIEIMKRKIYWCRVEELTVTTNIFVAMYEIRVLRGEFQGAIELGRKILRIVDTINLTHVKLALLPSFIEIMLWTKHICEAIDLMNELYFLSDEDIDNSAITWYYALCLEFLLDAGIFLESYESCLRHAETLAACKTKCCVSRDPESHSRLLTGLWIWQLRMGYMIDEKLKLSADTYTKDVKCDNFSNIFTCSKGLECFLLVLIRCINLKKASQLIDLLDAVQVIVKTLDRVSGCALFIKPHFYFLKSYIGAIRGRKSVRRFNLRKAEKWSHLQNNLSMIAWIMQNKRAATVNNLTEYWIENVAYASTIHWQDIQKFDLRSWATMLYPLPIPNTLVFCNIVYGSRR</sequence>
<accession>A0AAD9RND0</accession>
<dbReference type="GO" id="GO:0004016">
    <property type="term" value="F:adenylate cyclase activity"/>
    <property type="evidence" value="ECO:0007669"/>
    <property type="project" value="TreeGrafter"/>
</dbReference>
<evidence type="ECO:0000256" key="2">
    <source>
        <dbReference type="ARBA" id="ARBA00022840"/>
    </source>
</evidence>
<keyword evidence="1" id="KW-0547">Nucleotide-binding</keyword>
<evidence type="ECO:0000256" key="1">
    <source>
        <dbReference type="ARBA" id="ARBA00022741"/>
    </source>
</evidence>
<dbReference type="PANTHER" id="PTHR16305">
    <property type="entry name" value="TESTICULAR SOLUBLE ADENYLYL CYCLASE"/>
    <property type="match status" value="1"/>
</dbReference>
<feature type="repeat" description="TPR" evidence="3">
    <location>
        <begin position="246"/>
        <end position="279"/>
    </location>
</feature>
<reference evidence="4" key="2">
    <citation type="journal article" date="2023" name="Commun. Biol.">
        <title>Intrasexual cuticular hydrocarbon dimorphism in a wasp sheds light on hydrocarbon biosynthesis genes in Hymenoptera.</title>
        <authorList>
            <person name="Moris V.C."/>
            <person name="Podsiadlowski L."/>
            <person name="Martin S."/>
            <person name="Oeyen J.P."/>
            <person name="Donath A."/>
            <person name="Petersen M."/>
            <person name="Wilbrandt J."/>
            <person name="Misof B."/>
            <person name="Liedtke D."/>
            <person name="Thamm M."/>
            <person name="Scheiner R."/>
            <person name="Schmitt T."/>
            <person name="Niehuis O."/>
        </authorList>
    </citation>
    <scope>NUCLEOTIDE SEQUENCE</scope>
    <source>
        <strain evidence="4">GBR_01_08_01A</strain>
    </source>
</reference>
<keyword evidence="2" id="KW-0067">ATP-binding</keyword>
<dbReference type="EMBL" id="JAIFRP010000031">
    <property type="protein sequence ID" value="KAK2582763.1"/>
    <property type="molecule type" value="Genomic_DNA"/>
</dbReference>
<dbReference type="InterPro" id="IPR011990">
    <property type="entry name" value="TPR-like_helical_dom_sf"/>
</dbReference>